<dbReference type="GO" id="GO:0007266">
    <property type="term" value="P:Rho protein signal transduction"/>
    <property type="evidence" value="ECO:0007669"/>
    <property type="project" value="TreeGrafter"/>
</dbReference>
<keyword evidence="2" id="KW-0723">Serine/threonine-protein kinase</keyword>
<feature type="coiled-coil region" evidence="10">
    <location>
        <begin position="375"/>
        <end position="423"/>
    </location>
</feature>
<dbReference type="GO" id="GO:0005856">
    <property type="term" value="C:cytoskeleton"/>
    <property type="evidence" value="ECO:0007669"/>
    <property type="project" value="TreeGrafter"/>
</dbReference>
<protein>
    <recommendedName>
        <fullName evidence="1">non-specific serine/threonine protein kinase</fullName>
        <ecNumber evidence="1">2.7.11.1</ecNumber>
    </recommendedName>
</protein>
<feature type="coiled-coil region" evidence="10">
    <location>
        <begin position="197"/>
        <end position="332"/>
    </location>
</feature>
<keyword evidence="5" id="KW-0547">Nucleotide-binding</keyword>
<dbReference type="Gene3D" id="1.10.510.10">
    <property type="entry name" value="Transferase(Phosphotransferase) domain 1"/>
    <property type="match status" value="1"/>
</dbReference>
<dbReference type="InterPro" id="IPR050839">
    <property type="entry name" value="Rho-assoc_Ser/Thr_Kinase"/>
</dbReference>
<evidence type="ECO:0000256" key="3">
    <source>
        <dbReference type="ARBA" id="ARBA00022553"/>
    </source>
</evidence>
<evidence type="ECO:0000256" key="9">
    <source>
        <dbReference type="ARBA" id="ARBA00048679"/>
    </source>
</evidence>
<dbReference type="GO" id="GO:0005737">
    <property type="term" value="C:cytoplasm"/>
    <property type="evidence" value="ECO:0007669"/>
    <property type="project" value="TreeGrafter"/>
</dbReference>
<comment type="catalytic activity">
    <reaction evidence="8">
        <text>L-threonyl-[protein] + ATP = O-phospho-L-threonyl-[protein] + ADP + H(+)</text>
        <dbReference type="Rhea" id="RHEA:46608"/>
        <dbReference type="Rhea" id="RHEA-COMP:11060"/>
        <dbReference type="Rhea" id="RHEA-COMP:11605"/>
        <dbReference type="ChEBI" id="CHEBI:15378"/>
        <dbReference type="ChEBI" id="CHEBI:30013"/>
        <dbReference type="ChEBI" id="CHEBI:30616"/>
        <dbReference type="ChEBI" id="CHEBI:61977"/>
        <dbReference type="ChEBI" id="CHEBI:456216"/>
        <dbReference type="EC" id="2.7.11.1"/>
    </reaction>
</comment>
<dbReference type="AlphaFoldDB" id="I7IM45"/>
<keyword evidence="10" id="KW-0175">Coiled coil</keyword>
<evidence type="ECO:0000256" key="1">
    <source>
        <dbReference type="ARBA" id="ARBA00012513"/>
    </source>
</evidence>
<dbReference type="Gene3D" id="1.20.5.340">
    <property type="match status" value="1"/>
</dbReference>
<dbReference type="PROSITE" id="PS51285">
    <property type="entry name" value="AGC_KINASE_CTER"/>
    <property type="match status" value="1"/>
</dbReference>
<evidence type="ECO:0000256" key="8">
    <source>
        <dbReference type="ARBA" id="ARBA00047899"/>
    </source>
</evidence>
<feature type="compositionally biased region" description="Acidic residues" evidence="11">
    <location>
        <begin position="115"/>
        <end position="129"/>
    </location>
</feature>
<name>I7IM45_PLADU</name>
<dbReference type="FunFam" id="1.10.510.10:FF:001229">
    <property type="entry name" value="Rho-associated protein kinase 2"/>
    <property type="match status" value="1"/>
</dbReference>
<dbReference type="GO" id="GO:0030866">
    <property type="term" value="P:cortical actin cytoskeleton organization"/>
    <property type="evidence" value="ECO:0007669"/>
    <property type="project" value="TreeGrafter"/>
</dbReference>
<evidence type="ECO:0000256" key="10">
    <source>
        <dbReference type="SAM" id="Coils"/>
    </source>
</evidence>
<dbReference type="GO" id="GO:0031032">
    <property type="term" value="P:actomyosin structure organization"/>
    <property type="evidence" value="ECO:0007669"/>
    <property type="project" value="TreeGrafter"/>
</dbReference>
<comment type="catalytic activity">
    <reaction evidence="9">
        <text>L-seryl-[protein] + ATP = O-phospho-L-seryl-[protein] + ADP + H(+)</text>
        <dbReference type="Rhea" id="RHEA:17989"/>
        <dbReference type="Rhea" id="RHEA-COMP:9863"/>
        <dbReference type="Rhea" id="RHEA-COMP:11604"/>
        <dbReference type="ChEBI" id="CHEBI:15378"/>
        <dbReference type="ChEBI" id="CHEBI:29999"/>
        <dbReference type="ChEBI" id="CHEBI:30616"/>
        <dbReference type="ChEBI" id="CHEBI:83421"/>
        <dbReference type="ChEBI" id="CHEBI:456216"/>
        <dbReference type="EC" id="2.7.11.1"/>
    </reaction>
</comment>
<evidence type="ECO:0000256" key="2">
    <source>
        <dbReference type="ARBA" id="ARBA00022527"/>
    </source>
</evidence>
<evidence type="ECO:0000259" key="13">
    <source>
        <dbReference type="PROSITE" id="PS51285"/>
    </source>
</evidence>
<evidence type="ECO:0000313" key="14">
    <source>
        <dbReference type="EMBL" id="CCI61365.1"/>
    </source>
</evidence>
<keyword evidence="3" id="KW-0597">Phosphoprotein</keyword>
<dbReference type="PANTHER" id="PTHR22988:SF73">
    <property type="entry name" value="RHO-ASSOCIATED PROTEIN KINASE"/>
    <property type="match status" value="1"/>
</dbReference>
<proteinExistence type="predicted"/>
<keyword evidence="4" id="KW-0808">Transferase</keyword>
<evidence type="ECO:0000256" key="7">
    <source>
        <dbReference type="ARBA" id="ARBA00022840"/>
    </source>
</evidence>
<dbReference type="Pfam" id="PF00433">
    <property type="entry name" value="Pkinase_C"/>
    <property type="match status" value="1"/>
</dbReference>
<dbReference type="PROSITE" id="PS50011">
    <property type="entry name" value="PROTEIN_KINASE_DOM"/>
    <property type="match status" value="1"/>
</dbReference>
<feature type="region of interest" description="Disordered" evidence="11">
    <location>
        <begin position="158"/>
        <end position="182"/>
    </location>
</feature>
<dbReference type="GO" id="GO:0000281">
    <property type="term" value="P:mitotic cytokinesis"/>
    <property type="evidence" value="ECO:0007669"/>
    <property type="project" value="TreeGrafter"/>
</dbReference>
<organism evidence="14">
    <name type="scientific">Platynereis dumerilii</name>
    <name type="common">Dumeril's clam worm</name>
    <dbReference type="NCBI Taxonomy" id="6359"/>
    <lineage>
        <taxon>Eukaryota</taxon>
        <taxon>Metazoa</taxon>
        <taxon>Spiralia</taxon>
        <taxon>Lophotrochozoa</taxon>
        <taxon>Annelida</taxon>
        <taxon>Polychaeta</taxon>
        <taxon>Errantia</taxon>
        <taxon>Phyllodocida</taxon>
        <taxon>Nereididae</taxon>
        <taxon>Platynereis</taxon>
    </lineage>
</organism>
<feature type="compositionally biased region" description="Basic and acidic residues" evidence="11">
    <location>
        <begin position="158"/>
        <end position="170"/>
    </location>
</feature>
<keyword evidence="6 14" id="KW-0418">Kinase</keyword>
<feature type="non-terminal residue" evidence="14">
    <location>
        <position position="1"/>
    </location>
</feature>
<accession>I7IM45</accession>
<feature type="region of interest" description="Disordered" evidence="11">
    <location>
        <begin position="105"/>
        <end position="136"/>
    </location>
</feature>
<dbReference type="SUPFAM" id="SSF57997">
    <property type="entry name" value="Tropomyosin"/>
    <property type="match status" value="1"/>
</dbReference>
<evidence type="ECO:0000256" key="6">
    <source>
        <dbReference type="ARBA" id="ARBA00022777"/>
    </source>
</evidence>
<feature type="domain" description="Protein kinase" evidence="12">
    <location>
        <begin position="1"/>
        <end position="89"/>
    </location>
</feature>
<feature type="non-terminal residue" evidence="14">
    <location>
        <position position="425"/>
    </location>
</feature>
<evidence type="ECO:0000259" key="12">
    <source>
        <dbReference type="PROSITE" id="PS50011"/>
    </source>
</evidence>
<dbReference type="Pfam" id="PF00069">
    <property type="entry name" value="Pkinase"/>
    <property type="match status" value="1"/>
</dbReference>
<dbReference type="GO" id="GO:0005524">
    <property type="term" value="F:ATP binding"/>
    <property type="evidence" value="ECO:0007669"/>
    <property type="project" value="UniProtKB-KW"/>
</dbReference>
<dbReference type="SUPFAM" id="SSF56112">
    <property type="entry name" value="Protein kinase-like (PK-like)"/>
    <property type="match status" value="1"/>
</dbReference>
<feature type="domain" description="AGC-kinase C-terminal" evidence="13">
    <location>
        <begin position="92"/>
        <end position="160"/>
    </location>
</feature>
<dbReference type="SMART" id="SM00133">
    <property type="entry name" value="S_TK_X"/>
    <property type="match status" value="1"/>
</dbReference>
<dbReference type="InterPro" id="IPR000719">
    <property type="entry name" value="Prot_kinase_dom"/>
</dbReference>
<sequence>GGDGYYGRECDWWSVGVFLYEMLVGDTPFYADSLVGTYGKIMDHKNSLNFPDDVEISGNAKRLICAFLTDRGTRLGRNGVGEIKQHQFFRNDQWDWDNIRQNVPPVVPDLRSDDDTSNFDDIEKDESPEETFPVPKAYAGNHLPFIGFTYNREYQLLSKDDAPSPDESAKVTRKQSVHGGHDAKQLAMLEDELFKERHSKESVLQKLDEMRRDYEKETAEKASLQNQCMENERNVALIRHDLKEIQRKYDQECDKHNQTINRLQETEQKLASKLSTLQQYSATSAQTNERVFLLEKQLADVRDELKTEQDTNAKYKKSYSDLQQRHTSLEQSYGDLYMKFGELQSNYSASEEKRLSLQSALSEEQNAKSQGFDHISELENKNRNISSEVERLREKDSRSMAENQRLQGIMVALEKSKANIELELN</sequence>
<keyword evidence="7" id="KW-0067">ATP-binding</keyword>
<evidence type="ECO:0000256" key="5">
    <source>
        <dbReference type="ARBA" id="ARBA00022741"/>
    </source>
</evidence>
<dbReference type="PANTHER" id="PTHR22988">
    <property type="entry name" value="MYOTONIC DYSTROPHY S/T KINASE-RELATED"/>
    <property type="match status" value="1"/>
</dbReference>
<dbReference type="EMBL" id="HE858360">
    <property type="protein sequence ID" value="CCI61365.1"/>
    <property type="molecule type" value="Genomic_DNA"/>
</dbReference>
<dbReference type="InterPro" id="IPR000961">
    <property type="entry name" value="AGC-kinase_C"/>
</dbReference>
<evidence type="ECO:0000256" key="11">
    <source>
        <dbReference type="SAM" id="MobiDB-lite"/>
    </source>
</evidence>
<dbReference type="GO" id="GO:0048598">
    <property type="term" value="P:embryonic morphogenesis"/>
    <property type="evidence" value="ECO:0007669"/>
    <property type="project" value="TreeGrafter"/>
</dbReference>
<reference evidence="14" key="1">
    <citation type="submission" date="2012-06" db="EMBL/GenBank/DDBJ databases">
        <title>Wnt/beta-catenin and PCP pathways control CNS development in the annelid Platynereis dumerilii.</title>
        <authorList>
            <person name="Demilly A."/>
            <person name="Steinmetz P."/>
            <person name="Gazave E."/>
            <person name="Arendt D."/>
            <person name="Vervoort M."/>
        </authorList>
    </citation>
    <scope>NUCLEOTIDE SEQUENCE</scope>
</reference>
<dbReference type="EC" id="2.7.11.1" evidence="1"/>
<dbReference type="InterPro" id="IPR011009">
    <property type="entry name" value="Kinase-like_dom_sf"/>
</dbReference>
<evidence type="ECO:0000256" key="4">
    <source>
        <dbReference type="ARBA" id="ARBA00022679"/>
    </source>
</evidence>
<gene>
    <name evidence="14" type="primary">rok</name>
</gene>
<dbReference type="InterPro" id="IPR017892">
    <property type="entry name" value="Pkinase_C"/>
</dbReference>
<dbReference type="GO" id="GO:1901888">
    <property type="term" value="P:regulation of cell junction assembly"/>
    <property type="evidence" value="ECO:0007669"/>
    <property type="project" value="TreeGrafter"/>
</dbReference>
<dbReference type="GO" id="GO:0072518">
    <property type="term" value="F:Rho-dependent protein serine/threonine kinase activity"/>
    <property type="evidence" value="ECO:0007669"/>
    <property type="project" value="TreeGrafter"/>
</dbReference>